<reference evidence="1 2" key="1">
    <citation type="submission" date="2020-04" db="EMBL/GenBank/DDBJ databases">
        <title>Enterovirga sp. isolate from soil.</title>
        <authorList>
            <person name="Chea S."/>
            <person name="Kim D.-U."/>
        </authorList>
    </citation>
    <scope>NUCLEOTIDE SEQUENCE [LARGE SCALE GENOMIC DNA]</scope>
    <source>
        <strain evidence="1 2">DB1703</strain>
    </source>
</reference>
<comment type="caution">
    <text evidence="1">The sequence shown here is derived from an EMBL/GenBank/DDBJ whole genome shotgun (WGS) entry which is preliminary data.</text>
</comment>
<accession>A0A849I6D9</accession>
<protein>
    <submittedName>
        <fullName evidence="1">Uncharacterized protein</fullName>
    </submittedName>
</protein>
<sequence>MTADLQVEVPVTKGGAPGGVLYRSRDEFLAACPEIRARVGELELVSALGDRASASLVLRDGTGELLTLLLAFDPDGRITRIASFRRSRPLAAGLRAPM</sequence>
<keyword evidence="2" id="KW-1185">Reference proteome</keyword>
<evidence type="ECO:0000313" key="1">
    <source>
        <dbReference type="EMBL" id="NNM71660.1"/>
    </source>
</evidence>
<proteinExistence type="predicted"/>
<evidence type="ECO:0000313" key="2">
    <source>
        <dbReference type="Proteomes" id="UP000564885"/>
    </source>
</evidence>
<organism evidence="1 2">
    <name type="scientific">Enterovirga aerilata</name>
    <dbReference type="NCBI Taxonomy" id="2730920"/>
    <lineage>
        <taxon>Bacteria</taxon>
        <taxon>Pseudomonadati</taxon>
        <taxon>Pseudomonadota</taxon>
        <taxon>Alphaproteobacteria</taxon>
        <taxon>Hyphomicrobiales</taxon>
        <taxon>Methylobacteriaceae</taxon>
        <taxon>Enterovirga</taxon>
    </lineage>
</organism>
<dbReference type="AlphaFoldDB" id="A0A849I6D9"/>
<dbReference type="Proteomes" id="UP000564885">
    <property type="component" value="Unassembled WGS sequence"/>
</dbReference>
<gene>
    <name evidence="1" type="ORF">HJG44_04510</name>
</gene>
<dbReference type="EMBL" id="JABEPP010000001">
    <property type="protein sequence ID" value="NNM71660.1"/>
    <property type="molecule type" value="Genomic_DNA"/>
</dbReference>
<name>A0A849I6D9_9HYPH</name>